<feature type="transmembrane region" description="Helical" evidence="2">
    <location>
        <begin position="98"/>
        <end position="117"/>
    </location>
</feature>
<name>A0ABD5T0T1_9EURY</name>
<evidence type="ECO:0000256" key="2">
    <source>
        <dbReference type="SAM" id="Phobius"/>
    </source>
</evidence>
<feature type="region of interest" description="Disordered" evidence="1">
    <location>
        <begin position="137"/>
        <end position="166"/>
    </location>
</feature>
<organism evidence="3 4">
    <name type="scientific">Natrinema soli</name>
    <dbReference type="NCBI Taxonomy" id="1930624"/>
    <lineage>
        <taxon>Archaea</taxon>
        <taxon>Methanobacteriati</taxon>
        <taxon>Methanobacteriota</taxon>
        <taxon>Stenosarchaea group</taxon>
        <taxon>Halobacteria</taxon>
        <taxon>Halobacteriales</taxon>
        <taxon>Natrialbaceae</taxon>
        <taxon>Natrinema</taxon>
    </lineage>
</organism>
<keyword evidence="2" id="KW-1133">Transmembrane helix</keyword>
<feature type="transmembrane region" description="Helical" evidence="2">
    <location>
        <begin position="58"/>
        <end position="78"/>
    </location>
</feature>
<gene>
    <name evidence="3" type="ORF">ACFQE6_30180</name>
</gene>
<evidence type="ECO:0000313" key="3">
    <source>
        <dbReference type="EMBL" id="MFC6769136.1"/>
    </source>
</evidence>
<feature type="compositionally biased region" description="Basic and acidic residues" evidence="1">
    <location>
        <begin position="150"/>
        <end position="166"/>
    </location>
</feature>
<keyword evidence="2" id="KW-0472">Membrane</keyword>
<keyword evidence="4" id="KW-1185">Reference proteome</keyword>
<feature type="transmembrane region" description="Helical" evidence="2">
    <location>
        <begin position="5"/>
        <end position="23"/>
    </location>
</feature>
<comment type="caution">
    <text evidence="3">The sequence shown here is derived from an EMBL/GenBank/DDBJ whole genome shotgun (WGS) entry which is preliminary data.</text>
</comment>
<accession>A0ABD5T0T1</accession>
<sequence length="166" mass="18242">MTRNTVMAAIAILCLVALISGALDLYRAFSFVGAAIILAVVASAAIEQNDRELSIAPYTGIVAIFAASFLAGFVGIWLTWEPGQTEYSYAMGVPVPTLAYFAFIWLLPLTASIYYALIFDRIASEEIVDEILDEARSRQRGRSFPLAPEWEDRPPAESERTEVADE</sequence>
<protein>
    <submittedName>
        <fullName evidence="3">Uncharacterized protein</fullName>
    </submittedName>
</protein>
<dbReference type="RefSeq" id="WP_273741836.1">
    <property type="nucleotide sequence ID" value="NZ_JAQIVI010000686.1"/>
</dbReference>
<feature type="transmembrane region" description="Helical" evidence="2">
    <location>
        <begin position="29"/>
        <end position="46"/>
    </location>
</feature>
<dbReference type="EMBL" id="JBHSWV010000686">
    <property type="protein sequence ID" value="MFC6769136.1"/>
    <property type="molecule type" value="Genomic_DNA"/>
</dbReference>
<proteinExistence type="predicted"/>
<evidence type="ECO:0000256" key="1">
    <source>
        <dbReference type="SAM" id="MobiDB-lite"/>
    </source>
</evidence>
<keyword evidence="2" id="KW-0812">Transmembrane</keyword>
<evidence type="ECO:0000313" key="4">
    <source>
        <dbReference type="Proteomes" id="UP001596383"/>
    </source>
</evidence>
<reference evidence="3 4" key="1">
    <citation type="journal article" date="2019" name="Int. J. Syst. Evol. Microbiol.">
        <title>The Global Catalogue of Microorganisms (GCM) 10K type strain sequencing project: providing services to taxonomists for standard genome sequencing and annotation.</title>
        <authorList>
            <consortium name="The Broad Institute Genomics Platform"/>
            <consortium name="The Broad Institute Genome Sequencing Center for Infectious Disease"/>
            <person name="Wu L."/>
            <person name="Ma J."/>
        </authorList>
    </citation>
    <scope>NUCLEOTIDE SEQUENCE [LARGE SCALE GENOMIC DNA]</scope>
    <source>
        <strain evidence="3 4">LMG 29247</strain>
    </source>
</reference>
<dbReference type="AlphaFoldDB" id="A0ABD5T0T1"/>
<dbReference type="Proteomes" id="UP001596383">
    <property type="component" value="Unassembled WGS sequence"/>
</dbReference>